<dbReference type="RefSeq" id="WP_072942553.1">
    <property type="nucleotide sequence ID" value="NZ_FQWO01000004.1"/>
</dbReference>
<dbReference type="Proteomes" id="UP000237771">
    <property type="component" value="Unassembled WGS sequence"/>
</dbReference>
<dbReference type="STRING" id="280093.SAMN05443373_104210"/>
<dbReference type="SUPFAM" id="SSF53649">
    <property type="entry name" value="Alkaline phosphatase-like"/>
    <property type="match status" value="1"/>
</dbReference>
<dbReference type="GO" id="GO:0003824">
    <property type="term" value="F:catalytic activity"/>
    <property type="evidence" value="ECO:0007669"/>
    <property type="project" value="InterPro"/>
</dbReference>
<dbReference type="AlphaFoldDB" id="A0A1M5MYF7"/>
<dbReference type="InterPro" id="IPR017850">
    <property type="entry name" value="Alkaline_phosphatase_core_sf"/>
</dbReference>
<feature type="domain" description="Metalloenzyme" evidence="2">
    <location>
        <begin position="216"/>
        <end position="342"/>
    </location>
</feature>
<feature type="chain" id="PRO_5012816038" evidence="1">
    <location>
        <begin position="22"/>
        <end position="360"/>
    </location>
</feature>
<dbReference type="InterPro" id="IPR006124">
    <property type="entry name" value="Metalloenzyme"/>
</dbReference>
<organism evidence="4 5">
    <name type="scientific">Flavobacterium granuli</name>
    <dbReference type="NCBI Taxonomy" id="280093"/>
    <lineage>
        <taxon>Bacteria</taxon>
        <taxon>Pseudomonadati</taxon>
        <taxon>Bacteroidota</taxon>
        <taxon>Flavobacteriia</taxon>
        <taxon>Flavobacteriales</taxon>
        <taxon>Flavobacteriaceae</taxon>
        <taxon>Flavobacterium</taxon>
    </lineage>
</organism>
<proteinExistence type="predicted"/>
<reference evidence="4" key="2">
    <citation type="submission" date="2016-11" db="EMBL/GenBank/DDBJ databases">
        <authorList>
            <person name="Jaros S."/>
            <person name="Januszkiewicz K."/>
            <person name="Wedrychowicz H."/>
        </authorList>
    </citation>
    <scope>NUCLEOTIDE SEQUENCE [LARGE SCALE GENOMIC DNA]</scope>
    <source>
        <strain evidence="4">DSM 19729</strain>
    </source>
</reference>
<evidence type="ECO:0000256" key="1">
    <source>
        <dbReference type="SAM" id="SignalP"/>
    </source>
</evidence>
<dbReference type="OrthoDB" id="9791578at2"/>
<evidence type="ECO:0000259" key="2">
    <source>
        <dbReference type="Pfam" id="PF01676"/>
    </source>
</evidence>
<evidence type="ECO:0000313" key="5">
    <source>
        <dbReference type="Proteomes" id="UP000184384"/>
    </source>
</evidence>
<name>A0A1M5MYF7_9FLAO</name>
<dbReference type="Proteomes" id="UP000184384">
    <property type="component" value="Unassembled WGS sequence"/>
</dbReference>
<reference evidence="3 6" key="3">
    <citation type="submission" date="2018-03" db="EMBL/GenBank/DDBJ databases">
        <title>Genomic Encyclopedia of Archaeal and Bacterial Type Strains, Phase II (KMG-II): from individual species to whole genera.</title>
        <authorList>
            <person name="Goeker M."/>
        </authorList>
    </citation>
    <scope>NUCLEOTIDE SEQUENCE [LARGE SCALE GENOMIC DNA]</scope>
    <source>
        <strain evidence="3 6">DSM 17797</strain>
    </source>
</reference>
<keyword evidence="6" id="KW-1185">Reference proteome</keyword>
<dbReference type="Pfam" id="PF01676">
    <property type="entry name" value="Metalloenzyme"/>
    <property type="match status" value="1"/>
</dbReference>
<sequence>MKKITLILFLCSVLLTHAQKAENIIIITTDGLRWQELFKGMDPSIANNKKFNQGDSTYIYNKYWSENTSERKAKLLPFIWSAIVSKGQLYGNRDYNNKVNNANPYWFSYPGYSEIMTGYADTLINSNEYKANPNVNVLEFLNKQPKLKGKVAAFGAWNAFDRILNEERSGFPVISAFDKIGGNNPSPKQQLINDMLTDSFKPFHQSECLDVFTHYAAMEELKTKKPRVLYIAYGETDEWAHSGHYRSYLDAAHQVDTWIKQIWDYIQNDPQYKNKTTLILTTDHGRGDEIKTQWTSHGSQIKGASEIWFAAMGPEINTKGEIKTEAQLYQKQIAQTIAKLMGYTFEATHPIAKEITEVLH</sequence>
<evidence type="ECO:0000313" key="6">
    <source>
        <dbReference type="Proteomes" id="UP000237771"/>
    </source>
</evidence>
<feature type="signal peptide" evidence="1">
    <location>
        <begin position="1"/>
        <end position="21"/>
    </location>
</feature>
<keyword evidence="1" id="KW-0732">Signal</keyword>
<gene>
    <name evidence="3" type="ORF">BC624_103210</name>
    <name evidence="4" type="ORF">SAMN05443373_104210</name>
</gene>
<dbReference type="EMBL" id="FQWO01000004">
    <property type="protein sequence ID" value="SHG82311.1"/>
    <property type="molecule type" value="Genomic_DNA"/>
</dbReference>
<protein>
    <submittedName>
        <fullName evidence="4">Metalloenzyme superfamily protein</fullName>
    </submittedName>
    <submittedName>
        <fullName evidence="3">Phosphopentomutase/2, 3-bisphosphoglycerate-independent phosphoglycerate mutase family metalloenzyme</fullName>
    </submittedName>
</protein>
<dbReference type="EMBL" id="PVUB01000003">
    <property type="protein sequence ID" value="PRZ25127.1"/>
    <property type="molecule type" value="Genomic_DNA"/>
</dbReference>
<evidence type="ECO:0000313" key="3">
    <source>
        <dbReference type="EMBL" id="PRZ25127.1"/>
    </source>
</evidence>
<evidence type="ECO:0000313" key="4">
    <source>
        <dbReference type="EMBL" id="SHG82311.1"/>
    </source>
</evidence>
<reference evidence="5" key="1">
    <citation type="submission" date="2016-11" db="EMBL/GenBank/DDBJ databases">
        <authorList>
            <person name="Varghese N."/>
            <person name="Submissions S."/>
        </authorList>
    </citation>
    <scope>NUCLEOTIDE SEQUENCE [LARGE SCALE GENOMIC DNA]</scope>
    <source>
        <strain evidence="5">DSM 19729</strain>
    </source>
</reference>
<dbReference type="GO" id="GO:0046872">
    <property type="term" value="F:metal ion binding"/>
    <property type="evidence" value="ECO:0007669"/>
    <property type="project" value="InterPro"/>
</dbReference>
<dbReference type="Gene3D" id="3.40.720.10">
    <property type="entry name" value="Alkaline Phosphatase, subunit A"/>
    <property type="match status" value="1"/>
</dbReference>
<accession>A0A1M5MYF7</accession>